<dbReference type="Proteomes" id="UP000282084">
    <property type="component" value="Unassembled WGS sequence"/>
</dbReference>
<dbReference type="PROSITE" id="PS50977">
    <property type="entry name" value="HTH_TETR_2"/>
    <property type="match status" value="1"/>
</dbReference>
<evidence type="ECO:0000313" key="6">
    <source>
        <dbReference type="EMBL" id="RKT51736.1"/>
    </source>
</evidence>
<dbReference type="SUPFAM" id="SSF48498">
    <property type="entry name" value="Tetracyclin repressor-like, C-terminal domain"/>
    <property type="match status" value="1"/>
</dbReference>
<dbReference type="SUPFAM" id="SSF46689">
    <property type="entry name" value="Homeodomain-like"/>
    <property type="match status" value="1"/>
</dbReference>
<evidence type="ECO:0000256" key="1">
    <source>
        <dbReference type="ARBA" id="ARBA00023015"/>
    </source>
</evidence>
<keyword evidence="7" id="KW-1185">Reference proteome</keyword>
<dbReference type="Pfam" id="PF00440">
    <property type="entry name" value="TetR_N"/>
    <property type="match status" value="1"/>
</dbReference>
<keyword evidence="3" id="KW-0804">Transcription</keyword>
<dbReference type="InterPro" id="IPR001647">
    <property type="entry name" value="HTH_TetR"/>
</dbReference>
<dbReference type="GO" id="GO:0003700">
    <property type="term" value="F:DNA-binding transcription factor activity"/>
    <property type="evidence" value="ECO:0007669"/>
    <property type="project" value="TreeGrafter"/>
</dbReference>
<dbReference type="PANTHER" id="PTHR30055">
    <property type="entry name" value="HTH-TYPE TRANSCRIPTIONAL REGULATOR RUTR"/>
    <property type="match status" value="1"/>
</dbReference>
<name>A0A495VQU6_9PSEU</name>
<dbReference type="PANTHER" id="PTHR30055:SF234">
    <property type="entry name" value="HTH-TYPE TRANSCRIPTIONAL REGULATOR BETI"/>
    <property type="match status" value="1"/>
</dbReference>
<evidence type="ECO:0000256" key="2">
    <source>
        <dbReference type="ARBA" id="ARBA00023125"/>
    </source>
</evidence>
<dbReference type="AlphaFoldDB" id="A0A495VQU6"/>
<keyword evidence="2 4" id="KW-0238">DNA-binding</keyword>
<evidence type="ECO:0000256" key="4">
    <source>
        <dbReference type="PROSITE-ProRule" id="PRU00335"/>
    </source>
</evidence>
<feature type="DNA-binding region" description="H-T-H motif" evidence="4">
    <location>
        <begin position="40"/>
        <end position="59"/>
    </location>
</feature>
<protein>
    <submittedName>
        <fullName evidence="6">TetR family transcriptional regulator</fullName>
    </submittedName>
</protein>
<dbReference type="EMBL" id="RBXO01000001">
    <property type="protein sequence ID" value="RKT51736.1"/>
    <property type="molecule type" value="Genomic_DNA"/>
</dbReference>
<proteinExistence type="predicted"/>
<dbReference type="InterPro" id="IPR009057">
    <property type="entry name" value="Homeodomain-like_sf"/>
</dbReference>
<accession>A0A495VQU6</accession>
<sequence>MDDINEPWFNNWVPRPKTITDERLLTATGAVIGRRGPAFTLAEVAAEAGVSVGTVAQRFGSKNGLLQALTRRATVDVERRMRAAAEGRDPLAGLRAALLSWFEGIADPGQAGNHLAQLGVDLVDPELRALLADLYGAAERTVLALTRRVHLPRAPSPERAARVLTVLVHGVAVDWSVRPRGDLADRLAEDVDAVLDAWKGN</sequence>
<dbReference type="InterPro" id="IPR036271">
    <property type="entry name" value="Tet_transcr_reg_TetR-rel_C_sf"/>
</dbReference>
<keyword evidence="1" id="KW-0805">Transcription regulation</keyword>
<reference evidence="6 7" key="1">
    <citation type="submission" date="2018-10" db="EMBL/GenBank/DDBJ databases">
        <title>Sequencing the genomes of 1000 actinobacteria strains.</title>
        <authorList>
            <person name="Klenk H.-P."/>
        </authorList>
    </citation>
    <scope>NUCLEOTIDE SEQUENCE [LARGE SCALE GENOMIC DNA]</scope>
    <source>
        <strain evidence="6 7">DSM 43800</strain>
    </source>
</reference>
<dbReference type="GO" id="GO:0000976">
    <property type="term" value="F:transcription cis-regulatory region binding"/>
    <property type="evidence" value="ECO:0007669"/>
    <property type="project" value="TreeGrafter"/>
</dbReference>
<evidence type="ECO:0000256" key="3">
    <source>
        <dbReference type="ARBA" id="ARBA00023163"/>
    </source>
</evidence>
<evidence type="ECO:0000313" key="7">
    <source>
        <dbReference type="Proteomes" id="UP000282084"/>
    </source>
</evidence>
<dbReference type="Gene3D" id="1.10.357.10">
    <property type="entry name" value="Tetracycline Repressor, domain 2"/>
    <property type="match status" value="1"/>
</dbReference>
<dbReference type="InterPro" id="IPR050109">
    <property type="entry name" value="HTH-type_TetR-like_transc_reg"/>
</dbReference>
<organism evidence="6 7">
    <name type="scientific">Saccharothrix australiensis</name>
    <dbReference type="NCBI Taxonomy" id="2072"/>
    <lineage>
        <taxon>Bacteria</taxon>
        <taxon>Bacillati</taxon>
        <taxon>Actinomycetota</taxon>
        <taxon>Actinomycetes</taxon>
        <taxon>Pseudonocardiales</taxon>
        <taxon>Pseudonocardiaceae</taxon>
        <taxon>Saccharothrix</taxon>
    </lineage>
</organism>
<evidence type="ECO:0000259" key="5">
    <source>
        <dbReference type="PROSITE" id="PS50977"/>
    </source>
</evidence>
<feature type="domain" description="HTH tetR-type" evidence="5">
    <location>
        <begin position="18"/>
        <end position="77"/>
    </location>
</feature>
<gene>
    <name evidence="6" type="ORF">C8E97_0220</name>
</gene>
<comment type="caution">
    <text evidence="6">The sequence shown here is derived from an EMBL/GenBank/DDBJ whole genome shotgun (WGS) entry which is preliminary data.</text>
</comment>